<accession>A0AA35T4N7</accession>
<dbReference type="AlphaFoldDB" id="A0AA35T4N7"/>
<keyword evidence="2" id="KW-1185">Reference proteome</keyword>
<protein>
    <submittedName>
        <fullName evidence="1">Uncharacterized protein</fullName>
    </submittedName>
</protein>
<comment type="caution">
    <text evidence="1">The sequence shown here is derived from an EMBL/GenBank/DDBJ whole genome shotgun (WGS) entry which is preliminary data.</text>
</comment>
<organism evidence="1 2">
    <name type="scientific">Geodia barretti</name>
    <name type="common">Barrett's horny sponge</name>
    <dbReference type="NCBI Taxonomy" id="519541"/>
    <lineage>
        <taxon>Eukaryota</taxon>
        <taxon>Metazoa</taxon>
        <taxon>Porifera</taxon>
        <taxon>Demospongiae</taxon>
        <taxon>Heteroscleromorpha</taxon>
        <taxon>Tetractinellida</taxon>
        <taxon>Astrophorina</taxon>
        <taxon>Geodiidae</taxon>
        <taxon>Geodia</taxon>
    </lineage>
</organism>
<evidence type="ECO:0000313" key="1">
    <source>
        <dbReference type="EMBL" id="CAI8041147.1"/>
    </source>
</evidence>
<proteinExistence type="predicted"/>
<dbReference type="Proteomes" id="UP001174909">
    <property type="component" value="Unassembled WGS sequence"/>
</dbReference>
<gene>
    <name evidence="1" type="ORF">GBAR_LOCUS22869</name>
</gene>
<evidence type="ECO:0000313" key="2">
    <source>
        <dbReference type="Proteomes" id="UP001174909"/>
    </source>
</evidence>
<name>A0AA35T4N7_GEOBA</name>
<dbReference type="EMBL" id="CASHTH010003165">
    <property type="protein sequence ID" value="CAI8041147.1"/>
    <property type="molecule type" value="Genomic_DNA"/>
</dbReference>
<reference evidence="1" key="1">
    <citation type="submission" date="2023-03" db="EMBL/GenBank/DDBJ databases">
        <authorList>
            <person name="Steffen K."/>
            <person name="Cardenas P."/>
        </authorList>
    </citation>
    <scope>NUCLEOTIDE SEQUENCE</scope>
</reference>
<sequence>MHLGIFSDVNNYRTGFPCLRDVKRFSDDICYLVGIFDEITMLTDRTRYTDNIALLESIAADIVGEDLSGDRDHWNRIHISGCDTCDEIGCAGTGGCECDPDVPSGACVAISGVGSPLFMPHRNQFDFGLTIQGIENRHRRATVHTKDIFDTFPLETVNEDSRS</sequence>